<keyword evidence="6" id="KW-0472">Membrane</keyword>
<proteinExistence type="inferred from homology"/>
<dbReference type="Proteomes" id="UP000233491">
    <property type="component" value="Unassembled WGS sequence"/>
</dbReference>
<dbReference type="CDD" id="cd06225">
    <property type="entry name" value="HAMP"/>
    <property type="match status" value="1"/>
</dbReference>
<dbReference type="PRINTS" id="PR00260">
    <property type="entry name" value="CHEMTRNSDUCR"/>
</dbReference>
<keyword evidence="2" id="KW-0997">Cell inner membrane</keyword>
<evidence type="ECO:0000259" key="8">
    <source>
        <dbReference type="PROSITE" id="PS50192"/>
    </source>
</evidence>
<dbReference type="PROSITE" id="PS50111">
    <property type="entry name" value="CHEMOTAXIS_TRANSDUC_2"/>
    <property type="match status" value="1"/>
</dbReference>
<feature type="transmembrane region" description="Helical" evidence="6">
    <location>
        <begin position="324"/>
        <end position="345"/>
    </location>
</feature>
<dbReference type="SUPFAM" id="SSF58104">
    <property type="entry name" value="Methyl-accepting chemotaxis protein (MCP) signaling domain"/>
    <property type="match status" value="1"/>
</dbReference>
<dbReference type="PANTHER" id="PTHR32089:SF112">
    <property type="entry name" value="LYSOZYME-LIKE PROTEIN-RELATED"/>
    <property type="match status" value="1"/>
</dbReference>
<protein>
    <submittedName>
        <fullName evidence="10">Methyl-accepting chemotaxis protein</fullName>
    </submittedName>
</protein>
<sequence>MGRLSVNLILKSVVGLLLGVILLQLSLGAWTSWKHVADSERIESVARATAAMFDALPNLRVDRSNTQRALTVAEADAGVYVQRAEEARKVEAAAIEEAMAILKGSTITDADKLVARLDGGYAALKAAQAKTAEAFRLPKDSRPADAGPALAEAATAMIATLTDVSALASQDVRFLNGWTDRLLDIKTQGWVLRNNAGDASSTTADVLGPKGAPPGTLEKYLTAMAGVNAAWATIQDQVGGLSLPRGLADALAKADSEYFKSGVIDRQADILTKVMAGTKVDMQSIDWSKGNQSRLDALLGVATAALDAAKANAADERAAALTAFWVQLALLVGALAFATAVVLLVQGRVVRPLGVIRDRMMALANGRFEIEAPYTDRHDEIGALGKTMAVFRDNMLETERLRAERADQERLAAEQRRADMHALADRFDQAVGGVVEMVASAATELQASAKSLTAAAEATQSQSATVAAASEEASANVASVASATEELSSSVVEISRQVSTSSEIARRAVSEAEHTNEQVKGLAAAAERIGNVVDLINTIAAQTNLLALNATIEAARAGEAGKGFAVVAAEVKQLADQTAKATAEIGAQIAAIQAATSEAATAIQGIGGTIETMSSIAASIADAVDGQGAATSEIARNVQQASIGTSSVSESITSVTVAASESSSASVQVLSSASELSRQAETLQLEVDKFLSSVRAA</sequence>
<organism evidence="10 11">
    <name type="scientific">Pleomorphomonas diazotrophica</name>
    <dbReference type="NCBI Taxonomy" id="1166257"/>
    <lineage>
        <taxon>Bacteria</taxon>
        <taxon>Pseudomonadati</taxon>
        <taxon>Pseudomonadota</taxon>
        <taxon>Alphaproteobacteria</taxon>
        <taxon>Hyphomicrobiales</taxon>
        <taxon>Pleomorphomonadaceae</taxon>
        <taxon>Pleomorphomonas</taxon>
    </lineage>
</organism>
<dbReference type="InterPro" id="IPR003660">
    <property type="entry name" value="HAMP_dom"/>
</dbReference>
<evidence type="ECO:0000313" key="11">
    <source>
        <dbReference type="Proteomes" id="UP000233491"/>
    </source>
</evidence>
<dbReference type="EMBL" id="PJNW01000012">
    <property type="protein sequence ID" value="PKR88360.1"/>
    <property type="molecule type" value="Genomic_DNA"/>
</dbReference>
<dbReference type="Pfam" id="PF00672">
    <property type="entry name" value="HAMP"/>
    <property type="match status" value="1"/>
</dbReference>
<feature type="domain" description="T-SNARE coiled-coil homology" evidence="8">
    <location>
        <begin position="593"/>
        <end position="655"/>
    </location>
</feature>
<keyword evidence="11" id="KW-1185">Reference proteome</keyword>
<feature type="domain" description="HAMP" evidence="9">
    <location>
        <begin position="347"/>
        <end position="400"/>
    </location>
</feature>
<dbReference type="GO" id="GO:0006935">
    <property type="term" value="P:chemotaxis"/>
    <property type="evidence" value="ECO:0007669"/>
    <property type="project" value="InterPro"/>
</dbReference>
<dbReference type="GO" id="GO:0005886">
    <property type="term" value="C:plasma membrane"/>
    <property type="evidence" value="ECO:0007669"/>
    <property type="project" value="UniProtKB-SubCell"/>
</dbReference>
<dbReference type="GO" id="GO:0007165">
    <property type="term" value="P:signal transduction"/>
    <property type="evidence" value="ECO:0007669"/>
    <property type="project" value="UniProtKB-KW"/>
</dbReference>
<dbReference type="GO" id="GO:0004888">
    <property type="term" value="F:transmembrane signaling receptor activity"/>
    <property type="evidence" value="ECO:0007669"/>
    <property type="project" value="InterPro"/>
</dbReference>
<gene>
    <name evidence="10" type="ORF">CXZ10_15190</name>
</gene>
<accession>A0A1I4UM99</accession>
<evidence type="ECO:0000259" key="9">
    <source>
        <dbReference type="PROSITE" id="PS50885"/>
    </source>
</evidence>
<dbReference type="InterPro" id="IPR000727">
    <property type="entry name" value="T_SNARE_dom"/>
</dbReference>
<dbReference type="OrthoDB" id="8456673at2"/>
<dbReference type="PROSITE" id="PS50885">
    <property type="entry name" value="HAMP"/>
    <property type="match status" value="1"/>
</dbReference>
<reference evidence="10 11" key="1">
    <citation type="submission" date="2017-12" db="EMBL/GenBank/DDBJ databases">
        <title>Anaerobic carbon monoxide metabolism by Pleomorphomonas carboxyditropha sp. nov., a new mesophilic hydrogenogenic carboxidotroph.</title>
        <authorList>
            <person name="Esquivel-Elizondo S."/>
            <person name="Krajmalnik-Brown R."/>
        </authorList>
    </citation>
    <scope>NUCLEOTIDE SEQUENCE [LARGE SCALE GENOMIC DNA]</scope>
    <source>
        <strain evidence="10 11">R5-392</strain>
    </source>
</reference>
<comment type="similarity">
    <text evidence="4">Belongs to the methyl-accepting chemotaxis (MCP) protein family.</text>
</comment>
<dbReference type="Pfam" id="PF00015">
    <property type="entry name" value="MCPsignal"/>
    <property type="match status" value="1"/>
</dbReference>
<evidence type="ECO:0000256" key="3">
    <source>
        <dbReference type="ARBA" id="ARBA00023224"/>
    </source>
</evidence>
<evidence type="ECO:0000256" key="2">
    <source>
        <dbReference type="ARBA" id="ARBA00022519"/>
    </source>
</evidence>
<dbReference type="InterPro" id="IPR004089">
    <property type="entry name" value="MCPsignal_dom"/>
</dbReference>
<evidence type="ECO:0000256" key="4">
    <source>
        <dbReference type="ARBA" id="ARBA00029447"/>
    </source>
</evidence>
<evidence type="ECO:0000313" key="10">
    <source>
        <dbReference type="EMBL" id="PKR88360.1"/>
    </source>
</evidence>
<dbReference type="SMART" id="SM00304">
    <property type="entry name" value="HAMP"/>
    <property type="match status" value="1"/>
</dbReference>
<comment type="caution">
    <text evidence="10">The sequence shown here is derived from an EMBL/GenBank/DDBJ whole genome shotgun (WGS) entry which is preliminary data.</text>
</comment>
<dbReference type="Gene3D" id="1.10.287.950">
    <property type="entry name" value="Methyl-accepting chemotaxis protein"/>
    <property type="match status" value="1"/>
</dbReference>
<dbReference type="SMART" id="SM00283">
    <property type="entry name" value="MA"/>
    <property type="match status" value="1"/>
</dbReference>
<evidence type="ECO:0000256" key="5">
    <source>
        <dbReference type="PROSITE-ProRule" id="PRU00284"/>
    </source>
</evidence>
<dbReference type="AlphaFoldDB" id="A0A1I4UM99"/>
<evidence type="ECO:0000256" key="1">
    <source>
        <dbReference type="ARBA" id="ARBA00004429"/>
    </source>
</evidence>
<dbReference type="RefSeq" id="WP_101290203.1">
    <property type="nucleotide sequence ID" value="NZ_FOUQ01000008.1"/>
</dbReference>
<dbReference type="PROSITE" id="PS50192">
    <property type="entry name" value="T_SNARE"/>
    <property type="match status" value="1"/>
</dbReference>
<evidence type="ECO:0000259" key="7">
    <source>
        <dbReference type="PROSITE" id="PS50111"/>
    </source>
</evidence>
<keyword evidence="6" id="KW-0812">Transmembrane</keyword>
<comment type="subcellular location">
    <subcellularLocation>
        <location evidence="1">Cell inner membrane</location>
        <topology evidence="1">Multi-pass membrane protein</topology>
    </subcellularLocation>
</comment>
<feature type="domain" description="Methyl-accepting transducer" evidence="7">
    <location>
        <begin position="434"/>
        <end position="677"/>
    </location>
</feature>
<keyword evidence="3 5" id="KW-0807">Transducer</keyword>
<dbReference type="Gene3D" id="6.10.340.10">
    <property type="match status" value="1"/>
</dbReference>
<keyword evidence="2" id="KW-1003">Cell membrane</keyword>
<dbReference type="PANTHER" id="PTHR32089">
    <property type="entry name" value="METHYL-ACCEPTING CHEMOTAXIS PROTEIN MCPB"/>
    <property type="match status" value="1"/>
</dbReference>
<keyword evidence="6" id="KW-1133">Transmembrane helix</keyword>
<dbReference type="InterPro" id="IPR004090">
    <property type="entry name" value="Chemotax_Me-accpt_rcpt"/>
</dbReference>
<evidence type="ECO:0000256" key="6">
    <source>
        <dbReference type="SAM" id="Phobius"/>
    </source>
</evidence>
<name>A0A1I4UM99_9HYPH</name>